<dbReference type="GO" id="GO:0034426">
    <property type="term" value="C:etioplast membrane"/>
    <property type="evidence" value="ECO:0007669"/>
    <property type="project" value="UniProtKB-SubCell"/>
</dbReference>
<gene>
    <name evidence="14" type="ORF">AT9943_LOCUS1807</name>
</gene>
<evidence type="ECO:0000256" key="10">
    <source>
        <dbReference type="ARBA" id="ARBA00023065"/>
    </source>
</evidence>
<evidence type="ECO:0000256" key="7">
    <source>
        <dbReference type="ARBA" id="ARBA00022640"/>
    </source>
</evidence>
<dbReference type="EMBL" id="LR881466">
    <property type="protein sequence ID" value="CAD5313304.1"/>
    <property type="molecule type" value="Genomic_DNA"/>
</dbReference>
<keyword evidence="6" id="KW-0150">Chloroplast</keyword>
<evidence type="ECO:0000256" key="4">
    <source>
        <dbReference type="ARBA" id="ARBA00022448"/>
    </source>
</evidence>
<keyword evidence="9" id="KW-1002">Plastid outer membrane</keyword>
<evidence type="ECO:0000256" key="9">
    <source>
        <dbReference type="ARBA" id="ARBA00022805"/>
    </source>
</evidence>
<evidence type="ECO:0000256" key="8">
    <source>
        <dbReference type="ARBA" id="ARBA00022692"/>
    </source>
</evidence>
<dbReference type="GO" id="GO:0046930">
    <property type="term" value="C:pore complex"/>
    <property type="evidence" value="ECO:0007669"/>
    <property type="project" value="UniProtKB-KW"/>
</dbReference>
<keyword evidence="4" id="KW-0813">Transport</keyword>
<evidence type="ECO:0000256" key="13">
    <source>
        <dbReference type="ARBA" id="ARBA00024941"/>
    </source>
</evidence>
<accession>A0A7G2DYA7</accession>
<evidence type="ECO:0000256" key="2">
    <source>
        <dbReference type="ARBA" id="ARBA00004441"/>
    </source>
</evidence>
<dbReference type="AlphaFoldDB" id="A0A7G2DYA7"/>
<comment type="similarity">
    <text evidence="3">Belongs to the plastid outer envelope porin OEP21 (TC 1.B.29) family.</text>
</comment>
<keyword evidence="5" id="KW-1134">Transmembrane beta strand</keyword>
<dbReference type="Proteomes" id="UP000516314">
    <property type="component" value="Chromosome 1"/>
</dbReference>
<comment type="subcellular location">
    <subcellularLocation>
        <location evidence="1">Plastid</location>
        <location evidence="1">Chloroplast outer membrane</location>
        <topology evidence="1">Multi-pass membrane protein</topology>
    </subcellularLocation>
    <subcellularLocation>
        <location evidence="2">Plastid</location>
        <location evidence="2">Etioplast membrane</location>
        <topology evidence="2">Multi-pass membrane protein</topology>
    </subcellularLocation>
</comment>
<keyword evidence="10" id="KW-0406">Ion transport</keyword>
<dbReference type="PANTHER" id="PTHR35993:SF2">
    <property type="entry name" value="OUTER ENVELOPE PORE PROTEIN 21A, CHLOROPLASTIC"/>
    <property type="match status" value="1"/>
</dbReference>
<proteinExistence type="inferred from homology"/>
<keyword evidence="7" id="KW-0934">Plastid</keyword>
<organism evidence="14 15">
    <name type="scientific">Arabidopsis thaliana</name>
    <name type="common">Mouse-ear cress</name>
    <dbReference type="NCBI Taxonomy" id="3702"/>
    <lineage>
        <taxon>Eukaryota</taxon>
        <taxon>Viridiplantae</taxon>
        <taxon>Streptophyta</taxon>
        <taxon>Embryophyta</taxon>
        <taxon>Tracheophyta</taxon>
        <taxon>Spermatophyta</taxon>
        <taxon>Magnoliopsida</taxon>
        <taxon>eudicotyledons</taxon>
        <taxon>Gunneridae</taxon>
        <taxon>Pentapetalae</taxon>
        <taxon>rosids</taxon>
        <taxon>malvids</taxon>
        <taxon>Brassicales</taxon>
        <taxon>Brassicaceae</taxon>
        <taxon>Camelineae</taxon>
        <taxon>Arabidopsis</taxon>
    </lineage>
</organism>
<evidence type="ECO:0000256" key="1">
    <source>
        <dbReference type="ARBA" id="ARBA00004396"/>
    </source>
</evidence>
<keyword evidence="11" id="KW-0626">Porin</keyword>
<keyword evidence="12" id="KW-0472">Membrane</keyword>
<evidence type="ECO:0000256" key="3">
    <source>
        <dbReference type="ARBA" id="ARBA00009945"/>
    </source>
</evidence>
<keyword evidence="8" id="KW-0812">Transmembrane</keyword>
<dbReference type="GO" id="GO:0044070">
    <property type="term" value="P:regulation of monoatomic anion transport"/>
    <property type="evidence" value="ECO:0007669"/>
    <property type="project" value="InterPro"/>
</dbReference>
<protein>
    <submittedName>
        <fullName evidence="14">(thale cress) hypothetical protein</fullName>
    </submittedName>
</protein>
<evidence type="ECO:0000256" key="11">
    <source>
        <dbReference type="ARBA" id="ARBA00023114"/>
    </source>
</evidence>
<evidence type="ECO:0000256" key="12">
    <source>
        <dbReference type="ARBA" id="ARBA00023136"/>
    </source>
</evidence>
<evidence type="ECO:0000256" key="5">
    <source>
        <dbReference type="ARBA" id="ARBA00022452"/>
    </source>
</evidence>
<evidence type="ECO:0000313" key="14">
    <source>
        <dbReference type="EMBL" id="CAD5313304.1"/>
    </source>
</evidence>
<dbReference type="GO" id="GO:0009707">
    <property type="term" value="C:chloroplast outer membrane"/>
    <property type="evidence" value="ECO:0007669"/>
    <property type="project" value="UniProtKB-SubCell"/>
</dbReference>
<dbReference type="PANTHER" id="PTHR35993">
    <property type="entry name" value="OUTER ENVELOPE PORE PROTEIN 21B, CHLOROPLASTIC"/>
    <property type="match status" value="1"/>
</dbReference>
<reference evidence="14 15" key="1">
    <citation type="submission" date="2020-09" db="EMBL/GenBank/DDBJ databases">
        <authorList>
            <person name="Ashkenazy H."/>
        </authorList>
    </citation>
    <scope>NUCLEOTIDE SEQUENCE [LARGE SCALE GENOMIC DNA]</scope>
    <source>
        <strain evidence="15">cv. Cdm-0</strain>
    </source>
</reference>
<name>A0A7G2DYA7_ARATH</name>
<dbReference type="GO" id="GO:0015288">
    <property type="term" value="F:porin activity"/>
    <property type="evidence" value="ECO:0007669"/>
    <property type="project" value="UniProtKB-KW"/>
</dbReference>
<evidence type="ECO:0000256" key="6">
    <source>
        <dbReference type="ARBA" id="ARBA00022528"/>
    </source>
</evidence>
<comment type="function">
    <text evidence="13">Voltage-dependent rectifying anion channel that facilitates the translocation between chloroplast and cytoplasm of phosphorylated carbohydrates such as triosephosphate, 3-phosphoglycerate and inorganic phosphate (Pi) depending of ATP to triosephosphate ratio in the plastidial intermembrane space; in high triosephosphate/ATP conditions (e.g. photosynthesis), export of triosphosphate from chloroplast (outward rectifying channels), but in high ATP/triosephosphate conditions (e.g. dark phase), import of phosphosolutes (inward rectifying channels).</text>
</comment>
<dbReference type="InterPro" id="IPR034575">
    <property type="entry name" value="OEP21"/>
</dbReference>
<sequence>MIRYFFHEASTNLGVGLHYDKREKLRCLVRGKKKFPVITDEVVTFNIKGRCDFDQDLVQRNAKGAAEFDWNIWKFQKDQDLRLRIGYEMFEKVPYMQIRENNWTFNTNLKGKWNVRYDL</sequence>
<dbReference type="GO" id="GO:0008308">
    <property type="term" value="F:voltage-gated monoatomic anion channel activity"/>
    <property type="evidence" value="ECO:0007669"/>
    <property type="project" value="InterPro"/>
</dbReference>
<evidence type="ECO:0000313" key="15">
    <source>
        <dbReference type="Proteomes" id="UP000516314"/>
    </source>
</evidence>